<dbReference type="EMBL" id="JACOMF010000012">
    <property type="protein sequence ID" value="MBC4016145.1"/>
    <property type="molecule type" value="Genomic_DNA"/>
</dbReference>
<name>A0A9X0QYA2_9PROT</name>
<dbReference type="PANTHER" id="PTHR11851">
    <property type="entry name" value="METALLOPROTEASE"/>
    <property type="match status" value="1"/>
</dbReference>
<dbReference type="Proteomes" id="UP000600101">
    <property type="component" value="Unassembled WGS sequence"/>
</dbReference>
<proteinExistence type="predicted"/>
<keyword evidence="3" id="KW-1185">Reference proteome</keyword>
<comment type="caution">
    <text evidence="2">The sequence shown here is derived from an EMBL/GenBank/DDBJ whole genome shotgun (WGS) entry which is preliminary data.</text>
</comment>
<dbReference type="AlphaFoldDB" id="A0A9X0QYA2"/>
<dbReference type="PANTHER" id="PTHR11851:SF224">
    <property type="entry name" value="PROCESSING PROTEASE"/>
    <property type="match status" value="1"/>
</dbReference>
<accession>A0A9X0QYA2</accession>
<evidence type="ECO:0000259" key="1">
    <source>
        <dbReference type="Pfam" id="PF05193"/>
    </source>
</evidence>
<reference evidence="2" key="1">
    <citation type="submission" date="2020-08" db="EMBL/GenBank/DDBJ databases">
        <authorList>
            <person name="Hu Y."/>
            <person name="Nguyen S.V."/>
            <person name="Li F."/>
            <person name="Fanning S."/>
        </authorList>
    </citation>
    <scope>NUCLEOTIDE SEQUENCE</scope>
    <source>
        <strain evidence="2">SYSU D8009</strain>
    </source>
</reference>
<gene>
    <name evidence="2" type="ORF">H7965_12500</name>
</gene>
<protein>
    <submittedName>
        <fullName evidence="2">Insulinase family protein</fullName>
    </submittedName>
</protein>
<organism evidence="2 3">
    <name type="scientific">Siccirubricoccus deserti</name>
    <dbReference type="NCBI Taxonomy" id="2013562"/>
    <lineage>
        <taxon>Bacteria</taxon>
        <taxon>Pseudomonadati</taxon>
        <taxon>Pseudomonadota</taxon>
        <taxon>Alphaproteobacteria</taxon>
        <taxon>Acetobacterales</taxon>
        <taxon>Roseomonadaceae</taxon>
        <taxon>Siccirubricoccus</taxon>
    </lineage>
</organism>
<dbReference type="InterPro" id="IPR050361">
    <property type="entry name" value="MPP/UQCRC_Complex"/>
</dbReference>
<dbReference type="GO" id="GO:0046872">
    <property type="term" value="F:metal ion binding"/>
    <property type="evidence" value="ECO:0007669"/>
    <property type="project" value="InterPro"/>
</dbReference>
<dbReference type="InterPro" id="IPR011249">
    <property type="entry name" value="Metalloenz_LuxS/M16"/>
</dbReference>
<dbReference type="InterPro" id="IPR007863">
    <property type="entry name" value="Peptidase_M16_C"/>
</dbReference>
<dbReference type="Gene3D" id="3.30.830.10">
    <property type="entry name" value="Metalloenzyme, LuxS/M16 peptidase-like"/>
    <property type="match status" value="2"/>
</dbReference>
<evidence type="ECO:0000313" key="2">
    <source>
        <dbReference type="EMBL" id="MBC4016145.1"/>
    </source>
</evidence>
<feature type="domain" description="Peptidase M16 C-terminal" evidence="1">
    <location>
        <begin position="186"/>
        <end position="357"/>
    </location>
</feature>
<evidence type="ECO:0000313" key="3">
    <source>
        <dbReference type="Proteomes" id="UP000600101"/>
    </source>
</evidence>
<sequence length="429" mass="44380">MAAAGVGLVSGTAPSGFSLPIQTVEVAGTSAWLVEDHSIPVVSIAWSWPGGAALDPAGQEGAGAMAAALLTEGAGPLPAADFADALRDAAISLGFSATRDAFEGSFRSLTEALPRALDLARLAMAEPRLDPEAVERVRARGVAGARRVLETPRGQAGRAFWREAFPDHPAGRPSSGTAESLAALPVEAIRAAIARQLRQDKLLVTASGDLTAGQLRTLLPRLFAGLPAGAPPAPPALPGFRAFGQQVVPVASPQSTVVFGQDGLDAADPDWEAAQVVLRILAGGGFSSRLMQAVREERGLAYGIGGSLEVLFRHGIILGSVATENARVAETLAVTRAEWARMAEAGPTEAEVADAVAFLTGSLPLSFTDSRRTANVLLSLRQNGRPADWLEGRPARLRALTRERLAAVAARLLRPQALAAVVAGQPAGL</sequence>
<dbReference type="Pfam" id="PF05193">
    <property type="entry name" value="Peptidase_M16_C"/>
    <property type="match status" value="1"/>
</dbReference>
<dbReference type="SUPFAM" id="SSF63411">
    <property type="entry name" value="LuxS/MPP-like metallohydrolase"/>
    <property type="match status" value="2"/>
</dbReference>